<organism evidence="6">
    <name type="scientific">Thermofilum adornatum</name>
    <dbReference type="NCBI Taxonomy" id="1365176"/>
    <lineage>
        <taxon>Archaea</taxon>
        <taxon>Thermoproteota</taxon>
        <taxon>Thermoprotei</taxon>
        <taxon>Thermofilales</taxon>
        <taxon>Thermofilaceae</taxon>
        <taxon>Thermofilum</taxon>
    </lineage>
</organism>
<keyword evidence="3" id="KW-0862">Zinc</keyword>
<dbReference type="SMART" id="SM00220">
    <property type="entry name" value="S_TKc"/>
    <property type="match status" value="1"/>
</dbReference>
<dbReference type="PROSITE" id="PS01358">
    <property type="entry name" value="ZF_RANBP2_1"/>
    <property type="match status" value="1"/>
</dbReference>
<comment type="caution">
    <text evidence="6">The sequence shown here is derived from an EMBL/GenBank/DDBJ whole genome shotgun (WGS) entry which is preliminary data.</text>
</comment>
<dbReference type="InterPro" id="IPR000719">
    <property type="entry name" value="Prot_kinase_dom"/>
</dbReference>
<name>A0A7C1CCQ3_9CREN</name>
<evidence type="ECO:0000256" key="3">
    <source>
        <dbReference type="ARBA" id="ARBA00022833"/>
    </source>
</evidence>
<evidence type="ECO:0000259" key="5">
    <source>
        <dbReference type="PROSITE" id="PS50199"/>
    </source>
</evidence>
<evidence type="ECO:0000313" key="6">
    <source>
        <dbReference type="EMBL" id="HDP14957.1"/>
    </source>
</evidence>
<dbReference type="PANTHER" id="PTHR24361">
    <property type="entry name" value="MITOGEN-ACTIVATED KINASE KINASE KINASE"/>
    <property type="match status" value="1"/>
</dbReference>
<dbReference type="Gene3D" id="1.10.510.10">
    <property type="entry name" value="Transferase(Phosphotransferase) domain 1"/>
    <property type="match status" value="1"/>
</dbReference>
<feature type="domain" description="RanBP2-type" evidence="5">
    <location>
        <begin position="10"/>
        <end position="39"/>
    </location>
</feature>
<evidence type="ECO:0000259" key="4">
    <source>
        <dbReference type="PROSITE" id="PS50011"/>
    </source>
</evidence>
<feature type="domain" description="Protein kinase" evidence="4">
    <location>
        <begin position="108"/>
        <end position="377"/>
    </location>
</feature>
<dbReference type="PROSITE" id="PS00108">
    <property type="entry name" value="PROTEIN_KINASE_ST"/>
    <property type="match status" value="1"/>
</dbReference>
<dbReference type="SUPFAM" id="SSF90209">
    <property type="entry name" value="Ran binding protein zinc finger-like"/>
    <property type="match status" value="1"/>
</dbReference>
<dbReference type="InterPro" id="IPR011009">
    <property type="entry name" value="Kinase-like_dom_sf"/>
</dbReference>
<dbReference type="Gene3D" id="2.30.30.380">
    <property type="entry name" value="Zn-finger domain of Sec23/24"/>
    <property type="match status" value="1"/>
</dbReference>
<dbReference type="AlphaFoldDB" id="A0A7C1CCQ3"/>
<dbReference type="Pfam" id="PF00069">
    <property type="entry name" value="Pkinase"/>
    <property type="match status" value="1"/>
</dbReference>
<dbReference type="InterPro" id="IPR008271">
    <property type="entry name" value="Ser/Thr_kinase_AS"/>
</dbReference>
<dbReference type="CDD" id="cd14014">
    <property type="entry name" value="STKc_PknB_like"/>
    <property type="match status" value="1"/>
</dbReference>
<dbReference type="InterPro" id="IPR053235">
    <property type="entry name" value="Ser_Thr_kinase"/>
</dbReference>
<evidence type="ECO:0000256" key="1">
    <source>
        <dbReference type="ARBA" id="ARBA00022723"/>
    </source>
</evidence>
<dbReference type="SUPFAM" id="SSF56112">
    <property type="entry name" value="Protein kinase-like (PK-like)"/>
    <property type="match status" value="1"/>
</dbReference>
<evidence type="ECO:0000256" key="2">
    <source>
        <dbReference type="ARBA" id="ARBA00022771"/>
    </source>
</evidence>
<dbReference type="EMBL" id="DSAY01000076">
    <property type="protein sequence ID" value="HDP14957.1"/>
    <property type="molecule type" value="Genomic_DNA"/>
</dbReference>
<keyword evidence="1" id="KW-0479">Metal-binding</keyword>
<gene>
    <name evidence="6" type="ORF">ENN26_04160</name>
</gene>
<accession>A0A7C1CCQ3</accession>
<dbReference type="GO" id="GO:0005524">
    <property type="term" value="F:ATP binding"/>
    <property type="evidence" value="ECO:0007669"/>
    <property type="project" value="InterPro"/>
</dbReference>
<reference evidence="6" key="1">
    <citation type="journal article" date="2020" name="mSystems">
        <title>Genome- and Community-Level Interaction Insights into Carbon Utilization and Element Cycling Functions of Hydrothermarchaeota in Hydrothermal Sediment.</title>
        <authorList>
            <person name="Zhou Z."/>
            <person name="Liu Y."/>
            <person name="Xu W."/>
            <person name="Pan J."/>
            <person name="Luo Z.H."/>
            <person name="Li M."/>
        </authorList>
    </citation>
    <scope>NUCLEOTIDE SEQUENCE [LARGE SCALE GENOMIC DNA]</scope>
    <source>
        <strain evidence="6">SpSt-116</strain>
    </source>
</reference>
<dbReference type="GO" id="GO:0004674">
    <property type="term" value="F:protein serine/threonine kinase activity"/>
    <property type="evidence" value="ECO:0007669"/>
    <property type="project" value="TreeGrafter"/>
</dbReference>
<dbReference type="SMART" id="SM00547">
    <property type="entry name" value="ZnF_RBZ"/>
    <property type="match status" value="2"/>
</dbReference>
<dbReference type="GO" id="GO:0008270">
    <property type="term" value="F:zinc ion binding"/>
    <property type="evidence" value="ECO:0007669"/>
    <property type="project" value="UniProtKB-KW"/>
</dbReference>
<proteinExistence type="predicted"/>
<dbReference type="PROSITE" id="PS50199">
    <property type="entry name" value="ZF_RANBP2_2"/>
    <property type="match status" value="1"/>
</dbReference>
<dbReference type="GO" id="GO:0005737">
    <property type="term" value="C:cytoplasm"/>
    <property type="evidence" value="ECO:0007669"/>
    <property type="project" value="TreeGrafter"/>
</dbReference>
<protein>
    <recommendedName>
        <fullName evidence="7">Protein kinase domain-containing protein</fullName>
    </recommendedName>
</protein>
<evidence type="ECO:0008006" key="7">
    <source>
        <dbReference type="Google" id="ProtNLM"/>
    </source>
</evidence>
<keyword evidence="2" id="KW-0863">Zinc-finger</keyword>
<dbReference type="InterPro" id="IPR036443">
    <property type="entry name" value="Znf_RanBP2_sf"/>
</dbReference>
<dbReference type="PROSITE" id="PS50011">
    <property type="entry name" value="PROTEIN_KINASE_DOM"/>
    <property type="match status" value="1"/>
</dbReference>
<dbReference type="InterPro" id="IPR001876">
    <property type="entry name" value="Znf_RanBP2"/>
</dbReference>
<sequence>MFEWSFLHMEANSWKCETCGTINPPFAKFCTTCGAQRPGLWTCSQGHLNLPFANYCTICGEPRPRHRPEPAQKHEKPPVQNLIGKSVNIRLGKPWLKPLEKVLRIHGYECRSILGKTHLSATLLCVDQEGFPHVLKIPAIWFEYLMGILPQDEISKLRITYDRTGVLKKEAEALEAVRNLDHPCIVKFEGALESGAGDPPSLVFEFCEGGSLDDVLTRHGKLDPLLAAEIFVQIADALATIHDLGYVHGDIKPGNILFSRDRIPRLADFNSSRAIAVASRSEVPYTLGYASPEQLREKRPSKEGDVWSLALTIYETVTGKPLIPIEQYVETILSLDSDPEVKTGDKDLDKILSKCLKLNPKERPSMKELRDMLAGYLERKRRQPQQ</sequence>